<dbReference type="STRING" id="195883.A0A482WF67"/>
<dbReference type="OrthoDB" id="15717at2759"/>
<feature type="domain" description="Iron-binding zinc finger CDGSH type" evidence="7">
    <location>
        <begin position="427"/>
        <end position="464"/>
    </location>
</feature>
<sequence length="468" mass="53967">MAVGQIQMQSDVSSIDDVKASVGNEVERKHLVAKQNLRNVISEYSLNSESARHSDDSVKHYVISEAIEVEENFSQEMPIIEYEIHTNHDSDVKSVQNHMKSVKKNQEELEDRKKTSIIDDVQASVGDEVERKHLVAKQNLRNVISEYSLNSESARHSDDSVEHYVISEAIEAEENFSQEMPVIEYEIHTNQDSDVENHIIKSVKKKQEELEDRKKTSIIDDVQASVGDEVERKHLVTKQNLRNVIKKSLQENSIKQTKEQRGARNKASSSDKKSRKRKKWRSLIDLTRHKEKAELVQMEAVHVPRKNNFLYPTLQHRETCGNMDVADQPLSNLEQQEEVIQTTPSTSAPAPVLYSSSSKTHPDMPKNILEDFYNGHTQKEFGKIYDKKPFKVFLEGKKPYLWCTCGQSKSQPFCDGTHKSPYLKIKLRPVKFAVEKSQDYWLCNCKQSLNRPFCDGTHKKEEIQQLYL</sequence>
<dbReference type="AlphaFoldDB" id="A0A482WF67"/>
<dbReference type="InParanoid" id="A0A482WF67"/>
<keyword evidence="2" id="KW-0479">Metal-binding</keyword>
<evidence type="ECO:0000256" key="2">
    <source>
        <dbReference type="ARBA" id="ARBA00022723"/>
    </source>
</evidence>
<keyword evidence="4" id="KW-0411">Iron-sulfur</keyword>
<name>A0A482WF67_LAOST</name>
<reference evidence="8 9" key="1">
    <citation type="journal article" date="2017" name="Gigascience">
        <title>Genome sequence of the small brown planthopper, Laodelphax striatellus.</title>
        <authorList>
            <person name="Zhu J."/>
            <person name="Jiang F."/>
            <person name="Wang X."/>
            <person name="Yang P."/>
            <person name="Bao Y."/>
            <person name="Zhao W."/>
            <person name="Wang W."/>
            <person name="Lu H."/>
            <person name="Wang Q."/>
            <person name="Cui N."/>
            <person name="Li J."/>
            <person name="Chen X."/>
            <person name="Luo L."/>
            <person name="Yu J."/>
            <person name="Kang L."/>
            <person name="Cui F."/>
        </authorList>
    </citation>
    <scope>NUCLEOTIDE SEQUENCE [LARGE SCALE GENOMIC DNA]</scope>
    <source>
        <strain evidence="8">Lst14</strain>
    </source>
</reference>
<gene>
    <name evidence="8" type="ORF">LSTR_LSTR012422</name>
</gene>
<dbReference type="PANTHER" id="PTHR46491">
    <property type="entry name" value="CDGSH IRON SULFUR DOMAIN PROTEIN HOMOLOG"/>
    <property type="match status" value="1"/>
</dbReference>
<dbReference type="Proteomes" id="UP000291343">
    <property type="component" value="Unassembled WGS sequence"/>
</dbReference>
<dbReference type="SMART" id="SM00704">
    <property type="entry name" value="ZnF_CDGSH"/>
    <property type="match status" value="2"/>
</dbReference>
<organism evidence="8 9">
    <name type="scientific">Laodelphax striatellus</name>
    <name type="common">Small brown planthopper</name>
    <name type="synonym">Delphax striatella</name>
    <dbReference type="NCBI Taxonomy" id="195883"/>
    <lineage>
        <taxon>Eukaryota</taxon>
        <taxon>Metazoa</taxon>
        <taxon>Ecdysozoa</taxon>
        <taxon>Arthropoda</taxon>
        <taxon>Hexapoda</taxon>
        <taxon>Insecta</taxon>
        <taxon>Pterygota</taxon>
        <taxon>Neoptera</taxon>
        <taxon>Paraneoptera</taxon>
        <taxon>Hemiptera</taxon>
        <taxon>Auchenorrhyncha</taxon>
        <taxon>Fulgoroidea</taxon>
        <taxon>Delphacidae</taxon>
        <taxon>Criomorphinae</taxon>
        <taxon>Laodelphax</taxon>
    </lineage>
</organism>
<dbReference type="InterPro" id="IPR018967">
    <property type="entry name" value="FeS-contain_CDGSH-typ"/>
</dbReference>
<comment type="caution">
    <text evidence="8">The sequence shown here is derived from an EMBL/GenBank/DDBJ whole genome shotgun (WGS) entry which is preliminary data.</text>
</comment>
<evidence type="ECO:0000313" key="8">
    <source>
        <dbReference type="EMBL" id="RZF31952.1"/>
    </source>
</evidence>
<evidence type="ECO:0000256" key="3">
    <source>
        <dbReference type="ARBA" id="ARBA00023004"/>
    </source>
</evidence>
<evidence type="ECO:0000256" key="6">
    <source>
        <dbReference type="SAM" id="MobiDB-lite"/>
    </source>
</evidence>
<dbReference type="InterPro" id="IPR042216">
    <property type="entry name" value="MitoNEET_CISD"/>
</dbReference>
<feature type="domain" description="Iron-binding zinc finger CDGSH type" evidence="7">
    <location>
        <begin position="387"/>
        <end position="424"/>
    </location>
</feature>
<evidence type="ECO:0000256" key="5">
    <source>
        <dbReference type="ARBA" id="ARBA00034078"/>
    </source>
</evidence>
<dbReference type="Pfam" id="PF09360">
    <property type="entry name" value="zf-CDGSH"/>
    <property type="match status" value="2"/>
</dbReference>
<keyword evidence="9" id="KW-1185">Reference proteome</keyword>
<dbReference type="GO" id="GO:0005739">
    <property type="term" value="C:mitochondrion"/>
    <property type="evidence" value="ECO:0007669"/>
    <property type="project" value="TreeGrafter"/>
</dbReference>
<comment type="cofactor">
    <cofactor evidence="5">
        <name>[2Fe-2S] cluster</name>
        <dbReference type="ChEBI" id="CHEBI:190135"/>
    </cofactor>
</comment>
<dbReference type="EMBL" id="QKKF02037815">
    <property type="protein sequence ID" value="RZF31952.1"/>
    <property type="molecule type" value="Genomic_DNA"/>
</dbReference>
<keyword evidence="1" id="KW-0001">2Fe-2S</keyword>
<protein>
    <recommendedName>
        <fullName evidence="7">Iron-binding zinc finger CDGSH type domain-containing protein</fullName>
    </recommendedName>
</protein>
<dbReference type="GO" id="GO:0051537">
    <property type="term" value="F:2 iron, 2 sulfur cluster binding"/>
    <property type="evidence" value="ECO:0007669"/>
    <property type="project" value="UniProtKB-KW"/>
</dbReference>
<dbReference type="GO" id="GO:0046872">
    <property type="term" value="F:metal ion binding"/>
    <property type="evidence" value="ECO:0007669"/>
    <property type="project" value="UniProtKB-KW"/>
</dbReference>
<evidence type="ECO:0000313" key="9">
    <source>
        <dbReference type="Proteomes" id="UP000291343"/>
    </source>
</evidence>
<dbReference type="PANTHER" id="PTHR46491:SF3">
    <property type="entry name" value="CDGSH IRON-SULFUR DOMAIN-CONTAINING PROTEIN 3, MITOCHONDRIAL"/>
    <property type="match status" value="1"/>
</dbReference>
<feature type="region of interest" description="Disordered" evidence="6">
    <location>
        <begin position="247"/>
        <end position="280"/>
    </location>
</feature>
<keyword evidence="3" id="KW-0408">Iron</keyword>
<evidence type="ECO:0000256" key="4">
    <source>
        <dbReference type="ARBA" id="ARBA00023014"/>
    </source>
</evidence>
<dbReference type="SMR" id="A0A482WF67"/>
<accession>A0A482WF67</accession>
<proteinExistence type="predicted"/>
<evidence type="ECO:0000256" key="1">
    <source>
        <dbReference type="ARBA" id="ARBA00022714"/>
    </source>
</evidence>
<dbReference type="Gene3D" id="3.40.5.90">
    <property type="entry name" value="CDGSH iron-sulfur domain, mitoNEET-type"/>
    <property type="match status" value="2"/>
</dbReference>
<evidence type="ECO:0000259" key="7">
    <source>
        <dbReference type="SMART" id="SM00704"/>
    </source>
</evidence>
<dbReference type="InterPro" id="IPR052950">
    <property type="entry name" value="CISD"/>
</dbReference>
<feature type="compositionally biased region" description="Polar residues" evidence="6">
    <location>
        <begin position="341"/>
        <end position="359"/>
    </location>
</feature>
<feature type="region of interest" description="Disordered" evidence="6">
    <location>
        <begin position="341"/>
        <end position="360"/>
    </location>
</feature>